<dbReference type="PANTHER" id="PTHR19321:SF41">
    <property type="entry name" value="FASCETTO-RELATED"/>
    <property type="match status" value="1"/>
</dbReference>
<dbReference type="GO" id="GO:0008017">
    <property type="term" value="F:microtubule binding"/>
    <property type="evidence" value="ECO:0007669"/>
    <property type="project" value="InterPro"/>
</dbReference>
<dbReference type="Proteomes" id="UP000738359">
    <property type="component" value="Unassembled WGS sequence"/>
</dbReference>
<feature type="region of interest" description="Disordered" evidence="2">
    <location>
        <begin position="774"/>
        <end position="865"/>
    </location>
</feature>
<dbReference type="GO" id="GO:1990023">
    <property type="term" value="C:mitotic spindle midzone"/>
    <property type="evidence" value="ECO:0007669"/>
    <property type="project" value="TreeGrafter"/>
</dbReference>
<sequence length="865" mass="99352">MSWNDFLPELAAKHEVLETLYADIGTPEDEKTKECQSLFDKFLGVISEHIQQAEDQKTRFNQECEQMLDDIRRMTGLLGQGEDGVEKLVETVEGMSLWDRHNLMREEYSYIFEHYKQKLDETRALHQKLSEYATVLGPSYVQPGPYPEEGVAVTFDVVQQFSDNITACEKEQKRRIETVESAIITIKHLWNELGMTPQDAFDRDVIDAEHEQVPVSDEVMRRLDMRRTMLEDERSQRETLVKEHLTEITLLWDKLRIEDDEREEFAASHVGLTMDTIREYKAELSRLEELKSQKLEEFIMDERDSLFELWDKLYYSREQRESFEPVFDNDFTDENLALHEAEVARLKDEVEETEHILSAIEKYRRMLDEIREFEVTSMDAQRLFHREPGRLLREEKFRKRIAREFPKIEADLEEALYTWQQAKGRPFLVYGEEYINTMKLHAQEAREGKENEKLWREQRKHLSLQRDLRYGSQNPKKVAPQSPHPRRITPPMDTTSRRSPPPSISSPLPKTPTSKRIGLNVTSRPGTPSTSHTRNIPQFIPTTPTRARSQTVHAASPQPHRHGSSLQSPQGLQSLQFNRHNGFGSKPYSRSESPATTSFSLTRLPSTPTKQNGGVRNSAVMSASGLLGTRGDSVYNRSNSVISVASSTTTEVMTGPGPSTPSRSMRMVRPISLDLTGLDEEELVPQTTPRNLKRTAADLSSPSFSPPGSPSVLHQHYRRRSRSASPVSKRCPSIPTRRDPTVSPFMDDGDTVSDNLQRPRARKGQLLKQLLEVRSEQELDDEDGSGMERDRQSVIELDQTEAERFFSSPNKVIHVLDSADQDQETKSEGWETENDESPRSRRESHLQESSAPRSRDNKDHVVGVV</sequence>
<keyword evidence="4" id="KW-1185">Reference proteome</keyword>
<feature type="compositionally biased region" description="Polar residues" evidence="2">
    <location>
        <begin position="520"/>
        <end position="553"/>
    </location>
</feature>
<comment type="caution">
    <text evidence="3">The sequence shown here is derived from an EMBL/GenBank/DDBJ whole genome shotgun (WGS) entry which is preliminary data.</text>
</comment>
<feature type="compositionally biased region" description="Basic and acidic residues" evidence="2">
    <location>
        <begin position="836"/>
        <end position="846"/>
    </location>
</feature>
<feature type="compositionally biased region" description="Basic and acidic residues" evidence="2">
    <location>
        <begin position="853"/>
        <end position="865"/>
    </location>
</feature>
<reference evidence="3" key="1">
    <citation type="journal article" date="2020" name="Fungal Divers.">
        <title>Resolving the Mortierellaceae phylogeny through synthesis of multi-gene phylogenetics and phylogenomics.</title>
        <authorList>
            <person name="Vandepol N."/>
            <person name="Liber J."/>
            <person name="Desiro A."/>
            <person name="Na H."/>
            <person name="Kennedy M."/>
            <person name="Barry K."/>
            <person name="Grigoriev I.V."/>
            <person name="Miller A.N."/>
            <person name="O'Donnell K."/>
            <person name="Stajich J.E."/>
            <person name="Bonito G."/>
        </authorList>
    </citation>
    <scope>NUCLEOTIDE SEQUENCE</scope>
    <source>
        <strain evidence="3">CK1249</strain>
    </source>
</reference>
<dbReference type="Gene3D" id="1.20.58.1520">
    <property type="match status" value="1"/>
</dbReference>
<dbReference type="Pfam" id="PF03999">
    <property type="entry name" value="MAP65_ASE1"/>
    <property type="match status" value="1"/>
</dbReference>
<accession>A0A9P6JF18</accession>
<dbReference type="PANTHER" id="PTHR19321">
    <property type="entry name" value="PROTEIN REGULATOR OF CYTOKINESIS 1 PRC1-RELATED"/>
    <property type="match status" value="1"/>
</dbReference>
<evidence type="ECO:0000256" key="2">
    <source>
        <dbReference type="SAM" id="MobiDB-lite"/>
    </source>
</evidence>
<dbReference type="AlphaFoldDB" id="A0A9P6JF18"/>
<evidence type="ECO:0000256" key="1">
    <source>
        <dbReference type="SAM" id="Coils"/>
    </source>
</evidence>
<dbReference type="GO" id="GO:0051256">
    <property type="term" value="P:mitotic spindle midzone assembly"/>
    <property type="evidence" value="ECO:0007669"/>
    <property type="project" value="TreeGrafter"/>
</dbReference>
<proteinExistence type="predicted"/>
<feature type="compositionally biased region" description="Polar residues" evidence="2">
    <location>
        <begin position="588"/>
        <end position="618"/>
    </location>
</feature>
<feature type="region of interest" description="Disordered" evidence="2">
    <location>
        <begin position="696"/>
        <end position="761"/>
    </location>
</feature>
<feature type="region of interest" description="Disordered" evidence="2">
    <location>
        <begin position="646"/>
        <end position="665"/>
    </location>
</feature>
<feature type="compositionally biased region" description="Low complexity" evidence="2">
    <location>
        <begin position="489"/>
        <end position="498"/>
    </location>
</feature>
<dbReference type="InterPro" id="IPR007145">
    <property type="entry name" value="MAP65_Ase1_PRC1"/>
</dbReference>
<gene>
    <name evidence="3" type="ORF">BGZ70_009638</name>
</gene>
<protein>
    <recommendedName>
        <fullName evidence="5">Microtubule associated protein</fullName>
    </recommendedName>
</protein>
<feature type="region of interest" description="Disordered" evidence="2">
    <location>
        <begin position="463"/>
        <end position="618"/>
    </location>
</feature>
<name>A0A9P6JF18_MORAP</name>
<evidence type="ECO:0000313" key="4">
    <source>
        <dbReference type="Proteomes" id="UP000738359"/>
    </source>
</evidence>
<keyword evidence="1" id="KW-0175">Coiled coil</keyword>
<feature type="compositionally biased region" description="Low complexity" evidence="2">
    <location>
        <begin position="564"/>
        <end position="576"/>
    </location>
</feature>
<evidence type="ECO:0000313" key="3">
    <source>
        <dbReference type="EMBL" id="KAF9968716.1"/>
    </source>
</evidence>
<dbReference type="OrthoDB" id="642895at2759"/>
<dbReference type="EMBL" id="JAAAHY010000008">
    <property type="protein sequence ID" value="KAF9968716.1"/>
    <property type="molecule type" value="Genomic_DNA"/>
</dbReference>
<feature type="compositionally biased region" description="Low complexity" evidence="2">
    <location>
        <begin position="505"/>
        <end position="514"/>
    </location>
</feature>
<feature type="coiled-coil region" evidence="1">
    <location>
        <begin position="329"/>
        <end position="363"/>
    </location>
</feature>
<organism evidence="3 4">
    <name type="scientific">Mortierella alpina</name>
    <name type="common">Oleaginous fungus</name>
    <name type="synonym">Mortierella renispora</name>
    <dbReference type="NCBI Taxonomy" id="64518"/>
    <lineage>
        <taxon>Eukaryota</taxon>
        <taxon>Fungi</taxon>
        <taxon>Fungi incertae sedis</taxon>
        <taxon>Mucoromycota</taxon>
        <taxon>Mortierellomycotina</taxon>
        <taxon>Mortierellomycetes</taxon>
        <taxon>Mortierellales</taxon>
        <taxon>Mortierellaceae</taxon>
        <taxon>Mortierella</taxon>
    </lineage>
</organism>
<evidence type="ECO:0008006" key="5">
    <source>
        <dbReference type="Google" id="ProtNLM"/>
    </source>
</evidence>
<dbReference type="GO" id="GO:0005737">
    <property type="term" value="C:cytoplasm"/>
    <property type="evidence" value="ECO:0007669"/>
    <property type="project" value="TreeGrafter"/>
</dbReference>